<evidence type="ECO:0000256" key="2">
    <source>
        <dbReference type="ARBA" id="ARBA00023125"/>
    </source>
</evidence>
<dbReference type="InterPro" id="IPR025269">
    <property type="entry name" value="SAM-like_dom"/>
</dbReference>
<dbReference type="InterPro" id="IPR010998">
    <property type="entry name" value="Integrase_recombinase_N"/>
</dbReference>
<evidence type="ECO:0000259" key="4">
    <source>
        <dbReference type="PROSITE" id="PS51898"/>
    </source>
</evidence>
<dbReference type="InterPro" id="IPR002104">
    <property type="entry name" value="Integrase_catalytic"/>
</dbReference>
<dbReference type="InterPro" id="IPR011010">
    <property type="entry name" value="DNA_brk_join_enz"/>
</dbReference>
<keyword evidence="3" id="KW-0233">DNA recombination</keyword>
<dbReference type="RefSeq" id="WP_087317785.1">
    <property type="nucleotide sequence ID" value="NZ_JAHOJA010000011.1"/>
</dbReference>
<evidence type="ECO:0000256" key="3">
    <source>
        <dbReference type="ARBA" id="ARBA00023172"/>
    </source>
</evidence>
<evidence type="ECO:0000313" key="6">
    <source>
        <dbReference type="Proteomes" id="UP000196036"/>
    </source>
</evidence>
<dbReference type="Gene3D" id="1.10.150.130">
    <property type="match status" value="1"/>
</dbReference>
<dbReference type="AlphaFoldDB" id="A0A1Y4VSM1"/>
<dbReference type="Gene3D" id="1.10.443.10">
    <property type="entry name" value="Intergrase catalytic core"/>
    <property type="match status" value="1"/>
</dbReference>
<comment type="caution">
    <text evidence="5">The sequence shown here is derived from an EMBL/GenBank/DDBJ whole genome shotgun (WGS) entry which is preliminary data.</text>
</comment>
<evidence type="ECO:0000256" key="1">
    <source>
        <dbReference type="ARBA" id="ARBA00008857"/>
    </source>
</evidence>
<sequence>MKVTAFIRETSAKNNITDQAHVYFRVRDGKTDIKAVSELSISPNHWSAERQGYKTRVALVAEAKRTAFDKAVQDLTALISAQYYHGADSRWLKGVIEEFHHPNINIRQGRKGDEYSLVYQCQQYAENHPMEKESIRHHEHNVRKLQHFERFQREIMRRRGYTMRLDAITADDLREFHKYLVNEAEYYEHYPQIFDDIEERFKPRQLTENSINTIFRRIRTVVNWCLKHNITTNDPFATFEMPKVLDSPPFYLTLEERDKVYYADLSNETPSTQVYRDIFMFHCLIGCRVGDLEKMTRANIVNGAIEYIAEKTKNHQPRTIRVPLNDKAKAILAKYSDLETRLLPKINQNIYNYQIKKILKLLGIDRMVTVIDNKTREPIQKPICDIATSHTARKTFIGNLYKKVKDPNLVASLSGHTDGSRAFARYREIDNDMKRELVALID</sequence>
<dbReference type="InterPro" id="IPR050090">
    <property type="entry name" value="Tyrosine_recombinase_XerCD"/>
</dbReference>
<dbReference type="Proteomes" id="UP000196036">
    <property type="component" value="Unassembled WGS sequence"/>
</dbReference>
<dbReference type="GO" id="GO:0015074">
    <property type="term" value="P:DNA integration"/>
    <property type="evidence" value="ECO:0007669"/>
    <property type="project" value="InterPro"/>
</dbReference>
<gene>
    <name evidence="5" type="ORF">B5E52_05705</name>
</gene>
<dbReference type="PROSITE" id="PS51898">
    <property type="entry name" value="TYR_RECOMBINASE"/>
    <property type="match status" value="1"/>
</dbReference>
<dbReference type="EMBL" id="NFLW01000007">
    <property type="protein sequence ID" value="OUQ72185.1"/>
    <property type="molecule type" value="Genomic_DNA"/>
</dbReference>
<dbReference type="Pfam" id="PF13102">
    <property type="entry name" value="Phage_int_SAM_5"/>
    <property type="match status" value="1"/>
</dbReference>
<keyword evidence="2" id="KW-0238">DNA-binding</keyword>
<dbReference type="GO" id="GO:0003677">
    <property type="term" value="F:DNA binding"/>
    <property type="evidence" value="ECO:0007669"/>
    <property type="project" value="UniProtKB-KW"/>
</dbReference>
<organism evidence="5 6">
    <name type="scientific">Bacteroides xylanisolvens</name>
    <dbReference type="NCBI Taxonomy" id="371601"/>
    <lineage>
        <taxon>Bacteria</taxon>
        <taxon>Pseudomonadati</taxon>
        <taxon>Bacteroidota</taxon>
        <taxon>Bacteroidia</taxon>
        <taxon>Bacteroidales</taxon>
        <taxon>Bacteroidaceae</taxon>
        <taxon>Bacteroides</taxon>
    </lineage>
</organism>
<evidence type="ECO:0000313" key="5">
    <source>
        <dbReference type="EMBL" id="OUQ72185.1"/>
    </source>
</evidence>
<dbReference type="PANTHER" id="PTHR30349:SF64">
    <property type="entry name" value="PROPHAGE INTEGRASE INTD-RELATED"/>
    <property type="match status" value="1"/>
</dbReference>
<protein>
    <submittedName>
        <fullName evidence="5">Integrase</fullName>
    </submittedName>
</protein>
<dbReference type="PANTHER" id="PTHR30349">
    <property type="entry name" value="PHAGE INTEGRASE-RELATED"/>
    <property type="match status" value="1"/>
</dbReference>
<dbReference type="Pfam" id="PF00589">
    <property type="entry name" value="Phage_integrase"/>
    <property type="match status" value="1"/>
</dbReference>
<dbReference type="SUPFAM" id="SSF56349">
    <property type="entry name" value="DNA breaking-rejoining enzymes"/>
    <property type="match status" value="1"/>
</dbReference>
<reference evidence="6" key="1">
    <citation type="submission" date="2017-04" db="EMBL/GenBank/DDBJ databases">
        <title>Function of individual gut microbiota members based on whole genome sequencing of pure cultures obtained from chicken caecum.</title>
        <authorList>
            <person name="Medvecky M."/>
            <person name="Cejkova D."/>
            <person name="Polansky O."/>
            <person name="Karasova D."/>
            <person name="Kubasova T."/>
            <person name="Cizek A."/>
            <person name="Rychlik I."/>
        </authorList>
    </citation>
    <scope>NUCLEOTIDE SEQUENCE [LARGE SCALE GENOMIC DNA]</scope>
    <source>
        <strain evidence="6">An109</strain>
    </source>
</reference>
<dbReference type="GO" id="GO:0006310">
    <property type="term" value="P:DNA recombination"/>
    <property type="evidence" value="ECO:0007669"/>
    <property type="project" value="UniProtKB-KW"/>
</dbReference>
<feature type="domain" description="Tyr recombinase" evidence="4">
    <location>
        <begin position="247"/>
        <end position="439"/>
    </location>
</feature>
<accession>A0A1Y4VSM1</accession>
<comment type="similarity">
    <text evidence="1">Belongs to the 'phage' integrase family.</text>
</comment>
<name>A0A1Y4VSM1_9BACE</name>
<dbReference type="InterPro" id="IPR013762">
    <property type="entry name" value="Integrase-like_cat_sf"/>
</dbReference>
<proteinExistence type="inferred from homology"/>